<keyword evidence="2" id="KW-0805">Transcription regulation</keyword>
<feature type="compositionally biased region" description="Polar residues" evidence="5">
    <location>
        <begin position="32"/>
        <end position="42"/>
    </location>
</feature>
<dbReference type="PROSITE" id="PS50888">
    <property type="entry name" value="BHLH"/>
    <property type="match status" value="1"/>
</dbReference>
<dbReference type="Proteomes" id="UP001396334">
    <property type="component" value="Unassembled WGS sequence"/>
</dbReference>
<dbReference type="PANTHER" id="PTHR36066">
    <property type="entry name" value="TRANSCRIPTION FACTOR BHLH145"/>
    <property type="match status" value="1"/>
</dbReference>
<feature type="region of interest" description="Disordered" evidence="5">
    <location>
        <begin position="211"/>
        <end position="239"/>
    </location>
</feature>
<dbReference type="InterPro" id="IPR011598">
    <property type="entry name" value="bHLH_dom"/>
</dbReference>
<keyword evidence="8" id="KW-1185">Reference proteome</keyword>
<evidence type="ECO:0000256" key="5">
    <source>
        <dbReference type="SAM" id="MobiDB-lite"/>
    </source>
</evidence>
<sequence length="360" mass="38885">MGEGCGSGFPQQQFDQQSPNMNSLPAPPPFELQSSSPPFMNLGNNMVSATGTSPVHANPELPCLRVSQVNEPRGWFYCLPRFRQVFSPPSNSFLKEQPPDTLYENCEGSGIPKAGSGVAEKRFLVFDQSSDQTTLIFSSAFGTPTKCLTSWGPKSPVAGNFNGEDPIAKVNGDIQSGPISKDIFVENGTDVQSEMHEDTEELNALLYSDDGSEHTEDEEVTSTGHSPSTMTTQDEQFEGSCEEVASSTRLTKKRKLLDGSNDYSPFLMDTASSGNPNRYSEYADDADSSCANGQNPGSCNMDSSSGNKRMRKDKIRETVSVLRSIIPGGEGKDAAVVLDEAIDYLKSLTHKAKTLGLSTL</sequence>
<name>A0ABR2UCQ9_9ROSI</name>
<dbReference type="InterPro" id="IPR037546">
    <property type="entry name" value="SAC51-like"/>
</dbReference>
<reference evidence="7 8" key="1">
    <citation type="journal article" date="2024" name="G3 (Bethesda)">
        <title>Genome assembly of Hibiscus sabdariffa L. provides insights into metabolisms of medicinal natural products.</title>
        <authorList>
            <person name="Kim T."/>
        </authorList>
    </citation>
    <scope>NUCLEOTIDE SEQUENCE [LARGE SCALE GENOMIC DNA]</scope>
    <source>
        <strain evidence="7">TK-2024</strain>
        <tissue evidence="7">Old leaves</tissue>
    </source>
</reference>
<dbReference type="InterPro" id="IPR036638">
    <property type="entry name" value="HLH_DNA-bd_sf"/>
</dbReference>
<dbReference type="CDD" id="cd18917">
    <property type="entry name" value="bHLH_AtSAC51_like"/>
    <property type="match status" value="1"/>
</dbReference>
<comment type="subcellular location">
    <subcellularLocation>
        <location evidence="1">Nucleus</location>
    </subcellularLocation>
</comment>
<dbReference type="PANTHER" id="PTHR36066:SF2">
    <property type="entry name" value="TRANSCRIPTION FACTOR BHLH145"/>
    <property type="match status" value="1"/>
</dbReference>
<gene>
    <name evidence="7" type="ORF">V6N11_053358</name>
</gene>
<feature type="domain" description="BHLH" evidence="6">
    <location>
        <begin position="299"/>
        <end position="348"/>
    </location>
</feature>
<evidence type="ECO:0000256" key="3">
    <source>
        <dbReference type="ARBA" id="ARBA00023163"/>
    </source>
</evidence>
<keyword evidence="4" id="KW-0539">Nucleus</keyword>
<proteinExistence type="predicted"/>
<accession>A0ABR2UCQ9</accession>
<evidence type="ECO:0000313" key="7">
    <source>
        <dbReference type="EMBL" id="KAK9047518.1"/>
    </source>
</evidence>
<organism evidence="7 8">
    <name type="scientific">Hibiscus sabdariffa</name>
    <name type="common">roselle</name>
    <dbReference type="NCBI Taxonomy" id="183260"/>
    <lineage>
        <taxon>Eukaryota</taxon>
        <taxon>Viridiplantae</taxon>
        <taxon>Streptophyta</taxon>
        <taxon>Embryophyta</taxon>
        <taxon>Tracheophyta</taxon>
        <taxon>Spermatophyta</taxon>
        <taxon>Magnoliopsida</taxon>
        <taxon>eudicotyledons</taxon>
        <taxon>Gunneridae</taxon>
        <taxon>Pentapetalae</taxon>
        <taxon>rosids</taxon>
        <taxon>malvids</taxon>
        <taxon>Malvales</taxon>
        <taxon>Malvaceae</taxon>
        <taxon>Malvoideae</taxon>
        <taxon>Hibiscus</taxon>
    </lineage>
</organism>
<feature type="compositionally biased region" description="Polar residues" evidence="5">
    <location>
        <begin position="9"/>
        <end position="23"/>
    </location>
</feature>
<evidence type="ECO:0000256" key="1">
    <source>
        <dbReference type="ARBA" id="ARBA00004123"/>
    </source>
</evidence>
<comment type="caution">
    <text evidence="7">The sequence shown here is derived from an EMBL/GenBank/DDBJ whole genome shotgun (WGS) entry which is preliminary data.</text>
</comment>
<dbReference type="Pfam" id="PF23173">
    <property type="entry name" value="bHLH_SAC51"/>
    <property type="match status" value="1"/>
</dbReference>
<dbReference type="EMBL" id="JBBPBN010000001">
    <property type="protein sequence ID" value="KAK9047518.1"/>
    <property type="molecule type" value="Genomic_DNA"/>
</dbReference>
<evidence type="ECO:0000259" key="6">
    <source>
        <dbReference type="PROSITE" id="PS50888"/>
    </source>
</evidence>
<feature type="compositionally biased region" description="Polar residues" evidence="5">
    <location>
        <begin position="289"/>
        <end position="307"/>
    </location>
</feature>
<evidence type="ECO:0000256" key="4">
    <source>
        <dbReference type="ARBA" id="ARBA00023242"/>
    </source>
</evidence>
<keyword evidence="3" id="KW-0804">Transcription</keyword>
<evidence type="ECO:0000256" key="2">
    <source>
        <dbReference type="ARBA" id="ARBA00023015"/>
    </source>
</evidence>
<evidence type="ECO:0000313" key="8">
    <source>
        <dbReference type="Proteomes" id="UP001396334"/>
    </source>
</evidence>
<feature type="region of interest" description="Disordered" evidence="5">
    <location>
        <begin position="1"/>
        <end position="42"/>
    </location>
</feature>
<feature type="compositionally biased region" description="Polar residues" evidence="5">
    <location>
        <begin position="221"/>
        <end position="234"/>
    </location>
</feature>
<dbReference type="SUPFAM" id="SSF47459">
    <property type="entry name" value="HLH, helix-loop-helix DNA-binding domain"/>
    <property type="match status" value="1"/>
</dbReference>
<protein>
    <recommendedName>
        <fullName evidence="6">BHLH domain-containing protein</fullName>
    </recommendedName>
</protein>
<dbReference type="Gene3D" id="4.10.280.10">
    <property type="entry name" value="Helix-loop-helix DNA-binding domain"/>
    <property type="match status" value="1"/>
</dbReference>
<feature type="region of interest" description="Disordered" evidence="5">
    <location>
        <begin position="283"/>
        <end position="313"/>
    </location>
</feature>